<dbReference type="InterPro" id="IPR036390">
    <property type="entry name" value="WH_DNA-bd_sf"/>
</dbReference>
<gene>
    <name evidence="1" type="ORF">DWZ50_08950</name>
</gene>
<dbReference type="AlphaFoldDB" id="A0A415S9D1"/>
<comment type="caution">
    <text evidence="1">The sequence shown here is derived from an EMBL/GenBank/DDBJ whole genome shotgun (WGS) entry which is preliminary data.</text>
</comment>
<dbReference type="EMBL" id="QRQE01000019">
    <property type="protein sequence ID" value="RHM76109.1"/>
    <property type="molecule type" value="Genomic_DNA"/>
</dbReference>
<dbReference type="RefSeq" id="WP_118444614.1">
    <property type="nucleotide sequence ID" value="NZ_JBCPGC010000040.1"/>
</dbReference>
<organism evidence="1 2">
    <name type="scientific">Mediterraneibacter gnavus</name>
    <name type="common">Ruminococcus gnavus</name>
    <dbReference type="NCBI Taxonomy" id="33038"/>
    <lineage>
        <taxon>Bacteria</taxon>
        <taxon>Bacillati</taxon>
        <taxon>Bacillota</taxon>
        <taxon>Clostridia</taxon>
        <taxon>Lachnospirales</taxon>
        <taxon>Lachnospiraceae</taxon>
        <taxon>Mediterraneibacter</taxon>
    </lineage>
</organism>
<sequence length="520" mass="60453">MFQYTPFEKSLCANARLFSITKKNLDLFLLLQTNTITYRQLHLTKLHGLTETSGRLSLKRLEAEGFIYSKQVTANSQIKYFYLSAKGRVFLKKLLPSEYAQSLHINWEKRPPAGIQQLFHRIHGNDFYFSYISLPTSQPRPWILEPRLPGISNNHNVPPRSDGCLYCDCFTYYIEQDNGTQSENILLNKLKNYIQGGFFNSNSKNRLVFCLAFPHRKKSAQKPAFSIYKLLLKFTKLWELLEKTHNIELDYPQFLQTLSTSPLKETVTLKEFSGFENIYRLHPEIQSAKDANALKKAYLHVSATSQALDEELDTLFQKRLKSHFSSFYEDVDPQMLLSALEGIPLYVCANHQLPSYIPLIAAEDTSFQTKIYELLFYNGLNTDNWHFHSPIKFHNTINFTFRMGLQHSIYGTLAIEFPSIDLSSHIRIRHFFKNSTKHTQVILLLIGKRKDITNYCNTFLSKCLYSDTIHLLFADIDSIYQPTPAPIYQITEAKITSQILLECDEFDEQFHIIKKEENIL</sequence>
<name>A0A415S9D1_MEDGN</name>
<evidence type="ECO:0000313" key="2">
    <source>
        <dbReference type="Proteomes" id="UP000285610"/>
    </source>
</evidence>
<dbReference type="SUPFAM" id="SSF46785">
    <property type="entry name" value="Winged helix' DNA-binding domain"/>
    <property type="match status" value="1"/>
</dbReference>
<reference evidence="1 2" key="1">
    <citation type="submission" date="2018-08" db="EMBL/GenBank/DDBJ databases">
        <title>A genome reference for cultivated species of the human gut microbiota.</title>
        <authorList>
            <person name="Zou Y."/>
            <person name="Xue W."/>
            <person name="Luo G."/>
        </authorList>
    </citation>
    <scope>NUCLEOTIDE SEQUENCE [LARGE SCALE GENOMIC DNA]</scope>
    <source>
        <strain evidence="1 2">AF33-12</strain>
    </source>
</reference>
<protein>
    <submittedName>
        <fullName evidence="1">Uncharacterized protein</fullName>
    </submittedName>
</protein>
<accession>A0A415S9D1</accession>
<dbReference type="Proteomes" id="UP000285610">
    <property type="component" value="Unassembled WGS sequence"/>
</dbReference>
<proteinExistence type="predicted"/>
<evidence type="ECO:0000313" key="1">
    <source>
        <dbReference type="EMBL" id="RHM76109.1"/>
    </source>
</evidence>